<keyword evidence="3" id="KW-1185">Reference proteome</keyword>
<evidence type="ECO:0008006" key="4">
    <source>
        <dbReference type="Google" id="ProtNLM"/>
    </source>
</evidence>
<keyword evidence="1" id="KW-0472">Membrane</keyword>
<comment type="caution">
    <text evidence="2">The sequence shown here is derived from an EMBL/GenBank/DDBJ whole genome shotgun (WGS) entry which is preliminary data.</text>
</comment>
<dbReference type="Proteomes" id="UP000316437">
    <property type="component" value="Unassembled WGS sequence"/>
</dbReference>
<feature type="transmembrane region" description="Helical" evidence="1">
    <location>
        <begin position="6"/>
        <end position="24"/>
    </location>
</feature>
<proteinExistence type="predicted"/>
<evidence type="ECO:0000256" key="1">
    <source>
        <dbReference type="SAM" id="Phobius"/>
    </source>
</evidence>
<gene>
    <name evidence="2" type="ORF">FB551_2055</name>
</gene>
<organism evidence="2 3">
    <name type="scientific">Chryseobacterium aquifrigidense</name>
    <dbReference type="NCBI Taxonomy" id="558021"/>
    <lineage>
        <taxon>Bacteria</taxon>
        <taxon>Pseudomonadati</taxon>
        <taxon>Bacteroidota</taxon>
        <taxon>Flavobacteriia</taxon>
        <taxon>Flavobacteriales</taxon>
        <taxon>Weeksellaceae</taxon>
        <taxon>Chryseobacterium group</taxon>
        <taxon>Chryseobacterium</taxon>
    </lineage>
</organism>
<evidence type="ECO:0000313" key="2">
    <source>
        <dbReference type="EMBL" id="TQM22343.1"/>
    </source>
</evidence>
<keyword evidence="1" id="KW-0812">Transmembrane</keyword>
<keyword evidence="1" id="KW-1133">Transmembrane helix</keyword>
<dbReference type="EMBL" id="VFPD01000001">
    <property type="protein sequence ID" value="TQM22343.1"/>
    <property type="molecule type" value="Genomic_DNA"/>
</dbReference>
<sequence>MFENLPLKEILLLILGTLSTYLIWRVQFQKDKIKNIETQLSEKKFQIYSELVYIIFDTMHGEKIGKKVNDKELLKRILDIKKNMFLYASDEMFESFKNWTLELQKPGNNGVDHFKKYFELMKLVRKDMGQSNSKINLDDFMIYIMQNEEEYKKFKTLYNWD</sequence>
<dbReference type="RefSeq" id="WP_142017142.1">
    <property type="nucleotide sequence ID" value="NZ_VFPD01000001.1"/>
</dbReference>
<accession>A0A543EL81</accession>
<reference evidence="2 3" key="1">
    <citation type="submission" date="2019-06" db="EMBL/GenBank/DDBJ databases">
        <title>Sorghum-associated microbial communities from plants grown in Nebraska, USA.</title>
        <authorList>
            <person name="Schachtman D."/>
        </authorList>
    </citation>
    <scope>NUCLEOTIDE SEQUENCE [LARGE SCALE GENOMIC DNA]</scope>
    <source>
        <strain evidence="2 3">110</strain>
    </source>
</reference>
<name>A0A543EL81_9FLAO</name>
<protein>
    <recommendedName>
        <fullName evidence="4">Phage abortive infection protein</fullName>
    </recommendedName>
</protein>
<evidence type="ECO:0000313" key="3">
    <source>
        <dbReference type="Proteomes" id="UP000316437"/>
    </source>
</evidence>
<dbReference type="AlphaFoldDB" id="A0A543EL81"/>